<evidence type="ECO:0000256" key="4">
    <source>
        <dbReference type="ARBA" id="ARBA00022741"/>
    </source>
</evidence>
<keyword evidence="12" id="KW-0378">Hydrolase</keyword>
<evidence type="ECO:0000256" key="8">
    <source>
        <dbReference type="ARBA" id="ARBA00023186"/>
    </source>
</evidence>
<dbReference type="HOGENOM" id="CLU_000688_2_0_2"/>
<dbReference type="InterPro" id="IPR041569">
    <property type="entry name" value="AAA_lid_3"/>
</dbReference>
<accession>E8R788</accession>
<dbReference type="Pfam" id="PF17862">
    <property type="entry name" value="AAA_lid_3"/>
    <property type="match status" value="1"/>
</dbReference>
<comment type="subunit">
    <text evidence="9">Homohexamer. The hexameric complex has a two-ring architecture resembling a top hat that caps the 20S proteasome core at one or both ends. Upon ATP-binding, the C-terminus of PAN interacts with the alpha-rings of the proteasome core by binding to the intersubunit pockets.</text>
</comment>
<organism evidence="12 13">
    <name type="scientific">Desulfurococcus mucosus (strain ATCC 35584 / DSM 2162 / JCM 9187 / O7/1)</name>
    <dbReference type="NCBI Taxonomy" id="765177"/>
    <lineage>
        <taxon>Archaea</taxon>
        <taxon>Thermoproteota</taxon>
        <taxon>Thermoprotei</taxon>
        <taxon>Desulfurococcales</taxon>
        <taxon>Desulfurococcaceae</taxon>
        <taxon>Desulfurococcus</taxon>
    </lineage>
</organism>
<comment type="subcellular location">
    <subcellularLocation>
        <location evidence="1 9">Cytoplasm</location>
    </subcellularLocation>
</comment>
<dbReference type="Gene3D" id="1.10.8.60">
    <property type="match status" value="1"/>
</dbReference>
<dbReference type="InterPro" id="IPR023501">
    <property type="entry name" value="Nucleotidase_PAN"/>
</dbReference>
<dbReference type="eggNOG" id="arCOG01306">
    <property type="taxonomic scope" value="Archaea"/>
</dbReference>
<feature type="coiled-coil region" evidence="9">
    <location>
        <begin position="24"/>
        <end position="51"/>
    </location>
</feature>
<keyword evidence="8 9" id="KW-0143">Chaperone</keyword>
<dbReference type="GO" id="GO:0022623">
    <property type="term" value="C:proteasome-activating nucleotidase complex"/>
    <property type="evidence" value="ECO:0007669"/>
    <property type="project" value="UniProtKB-UniRule"/>
</dbReference>
<dbReference type="EMBL" id="CP002363">
    <property type="protein sequence ID" value="ADV65553.1"/>
    <property type="molecule type" value="Genomic_DNA"/>
</dbReference>
<dbReference type="Proteomes" id="UP000001068">
    <property type="component" value="Chromosome"/>
</dbReference>
<name>E8R788_DESM0</name>
<dbReference type="GeneID" id="10153976"/>
<dbReference type="InterPro" id="IPR012340">
    <property type="entry name" value="NA-bd_OB-fold"/>
</dbReference>
<dbReference type="Gene3D" id="3.40.50.300">
    <property type="entry name" value="P-loop containing nucleotide triphosphate hydrolases"/>
    <property type="match status" value="1"/>
</dbReference>
<dbReference type="FunFam" id="3.40.50.300:FF:000033">
    <property type="entry name" value="26S protease regulatory subunit 6B"/>
    <property type="match status" value="1"/>
</dbReference>
<dbReference type="CDD" id="cd19502">
    <property type="entry name" value="RecA-like_PAN_like"/>
    <property type="match status" value="1"/>
</dbReference>
<evidence type="ECO:0000259" key="11">
    <source>
        <dbReference type="SMART" id="SM00382"/>
    </source>
</evidence>
<evidence type="ECO:0000256" key="3">
    <source>
        <dbReference type="ARBA" id="ARBA00022490"/>
    </source>
</evidence>
<dbReference type="HAMAP" id="MF_00553">
    <property type="entry name" value="PAN"/>
    <property type="match status" value="1"/>
</dbReference>
<feature type="binding site" evidence="9">
    <location>
        <begin position="182"/>
        <end position="187"/>
    </location>
    <ligand>
        <name>ATP</name>
        <dbReference type="ChEBI" id="CHEBI:30616"/>
    </ligand>
</feature>
<dbReference type="KEGG" id="dmu:Desmu_1257"/>
<dbReference type="GO" id="GO:0005737">
    <property type="term" value="C:cytoplasm"/>
    <property type="evidence" value="ECO:0007669"/>
    <property type="project" value="UniProtKB-SubCell"/>
</dbReference>
<keyword evidence="3 9" id="KW-0963">Cytoplasm</keyword>
<dbReference type="Pfam" id="PF00004">
    <property type="entry name" value="AAA"/>
    <property type="match status" value="1"/>
</dbReference>
<dbReference type="SMART" id="SM00382">
    <property type="entry name" value="AAA"/>
    <property type="match status" value="1"/>
</dbReference>
<evidence type="ECO:0000256" key="10">
    <source>
        <dbReference type="RuleBase" id="RU003651"/>
    </source>
</evidence>
<gene>
    <name evidence="9" type="primary">pan</name>
    <name evidence="12" type="ordered locus">Desmu_1257</name>
</gene>
<dbReference type="GO" id="GO:0010498">
    <property type="term" value="P:proteasomal protein catabolic process"/>
    <property type="evidence" value="ECO:0007669"/>
    <property type="project" value="UniProtKB-UniRule"/>
</dbReference>
<dbReference type="AlphaFoldDB" id="E8R788"/>
<protein>
    <recommendedName>
        <fullName evidence="9">Proteasome-activating nucleotidase</fullName>
        <shortName evidence="9">PAN</shortName>
    </recommendedName>
    <alternativeName>
        <fullName evidence="9">Proteasomal ATPase</fullName>
    </alternativeName>
    <alternativeName>
        <fullName evidence="9">Proteasome regulatory ATPase</fullName>
    </alternativeName>
    <alternativeName>
        <fullName evidence="9">Proteasome regulatory particle</fullName>
    </alternativeName>
</protein>
<reference evidence="13" key="1">
    <citation type="submission" date="2010-11" db="EMBL/GenBank/DDBJ databases">
        <title>The complete genome of Desulfurococcus mucosus DSM 2162.</title>
        <authorList>
            <consortium name="US DOE Joint Genome Institute (JGI-PGF)"/>
            <person name="Lucas S."/>
            <person name="Copeland A."/>
            <person name="Lapidus A."/>
            <person name="Bruce D."/>
            <person name="Goodwin L."/>
            <person name="Pitluck S."/>
            <person name="Kyrpides N."/>
            <person name="Mavromatis K."/>
            <person name="Pagani I."/>
            <person name="Ivanova N."/>
            <person name="Ovchinnikova G."/>
            <person name="Chertkov O."/>
            <person name="Held B."/>
            <person name="Brettin T."/>
            <person name="Detter J.C."/>
            <person name="Tapia R."/>
            <person name="Han C."/>
            <person name="Land M."/>
            <person name="Hauser L."/>
            <person name="Markowitz V."/>
            <person name="Cheng J.-F."/>
            <person name="Hugenholtz P."/>
            <person name="Woyke T."/>
            <person name="Wu D."/>
            <person name="Wirth R."/>
            <person name="Bilek Y."/>
            <person name="Hader T."/>
            <person name="Klenk H.-P."/>
            <person name="Eisen J.A."/>
        </authorList>
    </citation>
    <scope>NUCLEOTIDE SEQUENCE [LARGE SCALE GENOMIC DNA]</scope>
    <source>
        <strain evidence="13">ATCC 35584 / DSM 2162 / JCM 9187 / O7/1</strain>
    </source>
</reference>
<evidence type="ECO:0000256" key="7">
    <source>
        <dbReference type="ARBA" id="ARBA00023054"/>
    </source>
</evidence>
<dbReference type="InterPro" id="IPR003959">
    <property type="entry name" value="ATPase_AAA_core"/>
</dbReference>
<comment type="domain">
    <text evidence="9">Consists of three main regions, an N-terminal coiled-coil domain that may assist in substrate recognition, an interdomain involved in PAN hexamerization, and a C-terminal ATPase domain of the AAA type.</text>
</comment>
<dbReference type="InterPro" id="IPR027417">
    <property type="entry name" value="P-loop_NTPase"/>
</dbReference>
<evidence type="ECO:0000256" key="9">
    <source>
        <dbReference type="HAMAP-Rule" id="MF_00553"/>
    </source>
</evidence>
<dbReference type="GO" id="GO:0016887">
    <property type="term" value="F:ATP hydrolysis activity"/>
    <property type="evidence" value="ECO:0007669"/>
    <property type="project" value="UniProtKB-UniRule"/>
</dbReference>
<dbReference type="GO" id="GO:0005524">
    <property type="term" value="F:ATP binding"/>
    <property type="evidence" value="ECO:0007669"/>
    <property type="project" value="UniProtKB-UniRule"/>
</dbReference>
<dbReference type="Gene3D" id="2.40.50.140">
    <property type="entry name" value="Nucleic acid-binding proteins"/>
    <property type="match status" value="1"/>
</dbReference>
<dbReference type="NCBIfam" id="NF003069">
    <property type="entry name" value="PRK03992.1"/>
    <property type="match status" value="1"/>
</dbReference>
<feature type="binding site" evidence="9">
    <location>
        <position position="321"/>
    </location>
    <ligand>
        <name>ATP</name>
        <dbReference type="ChEBI" id="CHEBI:30616"/>
    </ligand>
</feature>
<keyword evidence="4 9" id="KW-0547">Nucleotide-binding</keyword>
<evidence type="ECO:0000256" key="5">
    <source>
        <dbReference type="ARBA" id="ARBA00022840"/>
    </source>
</evidence>
<dbReference type="STRING" id="765177.Desmu_1257"/>
<evidence type="ECO:0000256" key="2">
    <source>
        <dbReference type="ARBA" id="ARBA00006914"/>
    </source>
</evidence>
<comment type="similarity">
    <text evidence="2 9 10">Belongs to the AAA ATPase family.</text>
</comment>
<keyword evidence="13" id="KW-1185">Reference proteome</keyword>
<reference evidence="12 13" key="2">
    <citation type="journal article" date="2011" name="Stand. Genomic Sci.">
        <title>Complete genome sequence of Desulfurococcus mucosus type strain (O7/1).</title>
        <authorList>
            <person name="Wirth R."/>
            <person name="Chertkov O."/>
            <person name="Held B."/>
            <person name="Lapidus A."/>
            <person name="Nolan M."/>
            <person name="Lucas S."/>
            <person name="Hammon N."/>
            <person name="Deshpande S."/>
            <person name="Cheng J.F."/>
            <person name="Tapia R."/>
            <person name="Han C."/>
            <person name="Goodwin L."/>
            <person name="Pitluck S."/>
            <person name="Liolios K."/>
            <person name="Ioanna P."/>
            <person name="Ivanova N."/>
            <person name="Mavromatis K."/>
            <person name="Mikhailova N."/>
            <person name="Pati A."/>
            <person name="Chen A."/>
            <person name="Palaniappan K."/>
            <person name="Land M."/>
            <person name="Hauser L."/>
            <person name="Chang Y.J."/>
            <person name="Jeffries C.D."/>
            <person name="Bilek Y."/>
            <person name="Hader T."/>
            <person name="Rohde M."/>
            <person name="Spring S."/>
            <person name="Sikorski J."/>
            <person name="Goker M."/>
            <person name="Woyke T."/>
            <person name="Bristow J."/>
            <person name="Eisen J.A."/>
            <person name="Markowitz V."/>
            <person name="Hugenholtz P."/>
            <person name="Kyrpides N.C."/>
            <person name="Klenk H.P."/>
        </authorList>
    </citation>
    <scope>NUCLEOTIDE SEQUENCE [LARGE SCALE GENOMIC DNA]</scope>
    <source>
        <strain evidence="13">ATCC 35584 / DSM 2162 / JCM 9187 / O7/1</strain>
    </source>
</reference>
<evidence type="ECO:0000256" key="1">
    <source>
        <dbReference type="ARBA" id="ARBA00004496"/>
    </source>
</evidence>
<dbReference type="NCBIfam" id="TIGR01242">
    <property type="entry name" value="proteasome-activating nucleotidase"/>
    <property type="match status" value="1"/>
</dbReference>
<dbReference type="OrthoDB" id="77269at2157"/>
<evidence type="ECO:0000313" key="12">
    <source>
        <dbReference type="EMBL" id="ADV65553.1"/>
    </source>
</evidence>
<dbReference type="PANTHER" id="PTHR23073">
    <property type="entry name" value="26S PROTEASOME REGULATORY SUBUNIT"/>
    <property type="match status" value="1"/>
</dbReference>
<proteinExistence type="inferred from homology"/>
<dbReference type="PROSITE" id="PS00674">
    <property type="entry name" value="AAA"/>
    <property type="match status" value="1"/>
</dbReference>
<keyword evidence="5 9" id="KW-0067">ATP-binding</keyword>
<dbReference type="InterPro" id="IPR032501">
    <property type="entry name" value="Prot_ATP_ID_OB_2nd"/>
</dbReference>
<dbReference type="InterPro" id="IPR003593">
    <property type="entry name" value="AAA+_ATPase"/>
</dbReference>
<keyword evidence="7 9" id="KW-0175">Coiled coil</keyword>
<dbReference type="InterPro" id="IPR050221">
    <property type="entry name" value="26S_Proteasome_ATPase"/>
</dbReference>
<dbReference type="SUPFAM" id="SSF52540">
    <property type="entry name" value="P-loop containing nucleoside triphosphate hydrolases"/>
    <property type="match status" value="1"/>
</dbReference>
<evidence type="ECO:0000256" key="6">
    <source>
        <dbReference type="ARBA" id="ARBA00022942"/>
    </source>
</evidence>
<comment type="function">
    <text evidence="9">ATPase which is responsible for recognizing, binding, unfolding and translocation of substrate proteins into the archaeal 20S proteasome core particle. Is essential for opening the gate of the 20S proteasome via an interaction with its C-terminus, thereby allowing substrate entry and access to the site of proteolysis. Thus, the C-termini of the proteasomal ATPase function like a 'key in a lock' to induce gate opening and therefore regulate proteolysis. Unfolding activity requires energy from ATP hydrolysis, whereas ATP binding alone promotes ATPase-20S proteasome association which triggers gate opening, and supports translocation of unfolded substrates.</text>
</comment>
<dbReference type="InterPro" id="IPR003960">
    <property type="entry name" value="ATPase_AAA_CS"/>
</dbReference>
<dbReference type="Pfam" id="PF16450">
    <property type="entry name" value="Prot_ATP_ID_OB_C"/>
    <property type="match status" value="1"/>
</dbReference>
<feature type="domain" description="AAA+ ATPase" evidence="11">
    <location>
        <begin position="171"/>
        <end position="310"/>
    </location>
</feature>
<sequence length="405" mass="45647">MSSGMDNREKLEKLDAVVNEEDYIRYLESKVRLLEAEREKLLTKINYYRSELEKMISPPLIEGVVEYVLSDGRAVVKSSTGPNLVVALADNIDRSLIKPGVRVALNQRGSVIVEVLPSHVDTYVQSMEVVEKPGVRYEDIGGLAEQIRELREVVEMPLKNPELFEEIGIEPPKGVLLYGPPGCGKTLLAKAVAAESNATFIAIVGSELVQKFIGEGARIVRELFELARRKAPSIVFIDEIDAIAAKRIDIGTSGEREVQRTLMQLLAEIDGFKPLDRVKIIAATNRIDILDPAILRPGRFDRIIEVPLPDLNGRLEIFRIHTRRMRLAGDVDFMELARLTNGFTGAEIKAVVTEAGYNAIRENRRQVSMRDFLKAVEKLREKKRLRGVEEYDRRERDGTQTLVFQ</sequence>
<dbReference type="GO" id="GO:0043335">
    <property type="term" value="P:protein unfolding"/>
    <property type="evidence" value="ECO:0007669"/>
    <property type="project" value="UniProtKB-UniRule"/>
</dbReference>
<dbReference type="RefSeq" id="WP_013562775.1">
    <property type="nucleotide sequence ID" value="NC_014961.1"/>
</dbReference>
<keyword evidence="6 9" id="KW-0647">Proteasome</keyword>
<evidence type="ECO:0000313" key="13">
    <source>
        <dbReference type="Proteomes" id="UP000001068"/>
    </source>
</evidence>